<dbReference type="SUPFAM" id="SSF161084">
    <property type="entry name" value="MAPEG domain-like"/>
    <property type="match status" value="1"/>
</dbReference>
<dbReference type="Pfam" id="PF01124">
    <property type="entry name" value="MAPEG"/>
    <property type="match status" value="1"/>
</dbReference>
<feature type="transmembrane region" description="Helical" evidence="5">
    <location>
        <begin position="140"/>
        <end position="159"/>
    </location>
</feature>
<feature type="transmembrane region" description="Helical" evidence="5">
    <location>
        <begin position="20"/>
        <end position="45"/>
    </location>
</feature>
<keyword evidence="3 5" id="KW-1133">Transmembrane helix</keyword>
<organism evidence="6 7">
    <name type="scientific">Neocallimastix californiae</name>
    <dbReference type="NCBI Taxonomy" id="1754190"/>
    <lineage>
        <taxon>Eukaryota</taxon>
        <taxon>Fungi</taxon>
        <taxon>Fungi incertae sedis</taxon>
        <taxon>Chytridiomycota</taxon>
        <taxon>Chytridiomycota incertae sedis</taxon>
        <taxon>Neocallimastigomycetes</taxon>
        <taxon>Neocallimastigales</taxon>
        <taxon>Neocallimastigaceae</taxon>
        <taxon>Neocallimastix</taxon>
    </lineage>
</organism>
<reference evidence="6 7" key="1">
    <citation type="submission" date="2016-08" db="EMBL/GenBank/DDBJ databases">
        <title>A Parts List for Fungal Cellulosomes Revealed by Comparative Genomics.</title>
        <authorList>
            <consortium name="DOE Joint Genome Institute"/>
            <person name="Haitjema C.H."/>
            <person name="Gilmore S.P."/>
            <person name="Henske J.K."/>
            <person name="Solomon K.V."/>
            <person name="De Groot R."/>
            <person name="Kuo A."/>
            <person name="Mondo S.J."/>
            <person name="Salamov A.A."/>
            <person name="Labutti K."/>
            <person name="Zhao Z."/>
            <person name="Chiniquy J."/>
            <person name="Barry K."/>
            <person name="Brewer H.M."/>
            <person name="Purvine S.O."/>
            <person name="Wright A.T."/>
            <person name="Boxma B."/>
            <person name="Van Alen T."/>
            <person name="Hackstein J.H."/>
            <person name="Baker S.E."/>
            <person name="Grigoriev I.V."/>
            <person name="O'Malley M.A."/>
        </authorList>
    </citation>
    <scope>NUCLEOTIDE SEQUENCE [LARGE SCALE GENOMIC DNA]</scope>
    <source>
        <strain evidence="6 7">G1</strain>
    </source>
</reference>
<dbReference type="AlphaFoldDB" id="A0A1Y2D6H3"/>
<dbReference type="OrthoDB" id="2122304at2759"/>
<keyword evidence="7" id="KW-1185">Reference proteome</keyword>
<evidence type="ECO:0000256" key="5">
    <source>
        <dbReference type="SAM" id="Phobius"/>
    </source>
</evidence>
<dbReference type="InterPro" id="IPR023352">
    <property type="entry name" value="MAPEG-like_dom_sf"/>
</dbReference>
<comment type="subcellular location">
    <subcellularLocation>
        <location evidence="1">Membrane</location>
    </subcellularLocation>
</comment>
<feature type="transmembrane region" description="Helical" evidence="5">
    <location>
        <begin position="165"/>
        <end position="186"/>
    </location>
</feature>
<dbReference type="Proteomes" id="UP000193920">
    <property type="component" value="Unassembled WGS sequence"/>
</dbReference>
<name>A0A1Y2D6H3_9FUNG</name>
<keyword evidence="4 5" id="KW-0472">Membrane</keyword>
<evidence type="ECO:0000313" key="7">
    <source>
        <dbReference type="Proteomes" id="UP000193920"/>
    </source>
</evidence>
<feature type="transmembrane region" description="Helical" evidence="5">
    <location>
        <begin position="109"/>
        <end position="128"/>
    </location>
</feature>
<dbReference type="EMBL" id="MCOG01000083">
    <property type="protein sequence ID" value="ORY54676.1"/>
    <property type="molecule type" value="Genomic_DNA"/>
</dbReference>
<dbReference type="Gene3D" id="1.20.120.550">
    <property type="entry name" value="Membrane associated eicosanoid/glutathione metabolism-like domain"/>
    <property type="match status" value="1"/>
</dbReference>
<keyword evidence="2 5" id="KW-0812">Transmembrane</keyword>
<comment type="caution">
    <text evidence="6">The sequence shown here is derived from an EMBL/GenBank/DDBJ whole genome shotgun (WGS) entry which is preliminary data.</text>
</comment>
<evidence type="ECO:0000256" key="3">
    <source>
        <dbReference type="ARBA" id="ARBA00022989"/>
    </source>
</evidence>
<proteinExistence type="predicted"/>
<gene>
    <name evidence="6" type="ORF">LY90DRAFT_669932</name>
</gene>
<evidence type="ECO:0000256" key="4">
    <source>
        <dbReference type="ARBA" id="ARBA00023136"/>
    </source>
</evidence>
<protein>
    <submittedName>
        <fullName evidence="6">Uncharacterized protein</fullName>
    </submittedName>
</protein>
<evidence type="ECO:0000256" key="2">
    <source>
        <dbReference type="ARBA" id="ARBA00022692"/>
    </source>
</evidence>
<feature type="transmembrane region" description="Helical" evidence="5">
    <location>
        <begin position="57"/>
        <end position="77"/>
    </location>
</feature>
<sequence>MSERSIIRTGLSEIGVLITYPLVHLLAGCLVLHITSSGVINNIFVHYLQNFIGKQNIAIAAVGLYAVFVYTILDYVVKILSKSDIDDSPTMRWIRMIKRSTMVSRIQALHLQLIDSFPLFATSVIISYITNVPILIRNTFSILFILSKFISALSAFLFLEFPRSLFWAMSNICCYILFFYSVFLDFPKYFKQALRKWEYFFKDVTDYYNFN</sequence>
<dbReference type="GO" id="GO:0016020">
    <property type="term" value="C:membrane"/>
    <property type="evidence" value="ECO:0007669"/>
    <property type="project" value="UniProtKB-SubCell"/>
</dbReference>
<evidence type="ECO:0000256" key="1">
    <source>
        <dbReference type="ARBA" id="ARBA00004370"/>
    </source>
</evidence>
<evidence type="ECO:0000313" key="6">
    <source>
        <dbReference type="EMBL" id="ORY54676.1"/>
    </source>
</evidence>
<dbReference type="PROSITE" id="PS51257">
    <property type="entry name" value="PROKAR_LIPOPROTEIN"/>
    <property type="match status" value="1"/>
</dbReference>
<accession>A0A1Y2D6H3</accession>
<dbReference type="InterPro" id="IPR001129">
    <property type="entry name" value="Membr-assoc_MAPEG"/>
</dbReference>